<accession>A0A098BXR0</accession>
<dbReference type="AlphaFoldDB" id="A0A098BXR0"/>
<dbReference type="KEGG" id="pbt:ING2E5B_0181"/>
<sequence length="173" mass="19961">MRINKINFIEEQRQGPFIWIVLLLINSIFIFGTIKQIGMGEPFGDTPMSDIGLIIVAVLILLSSLPLAVFCKLQTFINSDGIYIRYFPFQWKYKLYDWNNIEMVFITKYKPFFEYGGWGFRKRLKGTVAYTVKGKIGLMIKLKNGKSVLIGTQKPEYLKEILIKLGKYGVEIG</sequence>
<dbReference type="EMBL" id="LN515532">
    <property type="protein sequence ID" value="CEA14951.1"/>
    <property type="molecule type" value="Genomic_DNA"/>
</dbReference>
<keyword evidence="1" id="KW-1133">Transmembrane helix</keyword>
<dbReference type="HOGENOM" id="CLU_112305_0_0_10"/>
<evidence type="ECO:0000256" key="1">
    <source>
        <dbReference type="SAM" id="Phobius"/>
    </source>
</evidence>
<keyword evidence="1" id="KW-0812">Transmembrane</keyword>
<feature type="transmembrane region" description="Helical" evidence="1">
    <location>
        <begin position="16"/>
        <end position="39"/>
    </location>
</feature>
<feature type="transmembrane region" description="Helical" evidence="1">
    <location>
        <begin position="51"/>
        <end position="71"/>
    </location>
</feature>
<protein>
    <recommendedName>
        <fullName evidence="4">Bacterial Pleckstrin homology domain-containing protein</fullName>
    </recommendedName>
</protein>
<evidence type="ECO:0000313" key="2">
    <source>
        <dbReference type="EMBL" id="CEA14951.1"/>
    </source>
</evidence>
<reference evidence="2 3" key="1">
    <citation type="submission" date="2014-08" db="EMBL/GenBank/DDBJ databases">
        <authorList>
            <person name="Wibberg D."/>
        </authorList>
    </citation>
    <scope>NUCLEOTIDE SEQUENCE [LARGE SCALE GENOMIC DNA]</scope>
    <source>
        <strain evidence="3">ING2-E5B</strain>
    </source>
</reference>
<dbReference type="STRING" id="1562970.ING2E5B_0181"/>
<evidence type="ECO:0000313" key="3">
    <source>
        <dbReference type="Proteomes" id="UP000032417"/>
    </source>
</evidence>
<proteinExistence type="predicted"/>
<dbReference type="OrthoDB" id="582675at2"/>
<dbReference type="Proteomes" id="UP000032417">
    <property type="component" value="Chromosome 1"/>
</dbReference>
<name>A0A098BXR0_9BACT</name>
<gene>
    <name evidence="2" type="ORF">ING2E5B_0181</name>
</gene>
<evidence type="ECO:0008006" key="4">
    <source>
        <dbReference type="Google" id="ProtNLM"/>
    </source>
</evidence>
<keyword evidence="1" id="KW-0472">Membrane</keyword>
<organism evidence="2 3">
    <name type="scientific">Fermentimonas caenicola</name>
    <dbReference type="NCBI Taxonomy" id="1562970"/>
    <lineage>
        <taxon>Bacteria</taxon>
        <taxon>Pseudomonadati</taxon>
        <taxon>Bacteroidota</taxon>
        <taxon>Bacteroidia</taxon>
        <taxon>Bacteroidales</taxon>
        <taxon>Dysgonomonadaceae</taxon>
        <taxon>Fermentimonas</taxon>
    </lineage>
</organism>
<keyword evidence="3" id="KW-1185">Reference proteome</keyword>